<dbReference type="EMBL" id="FTNK01000042">
    <property type="protein sequence ID" value="SIR71571.1"/>
    <property type="molecule type" value="Genomic_DNA"/>
</dbReference>
<proteinExistence type="predicted"/>
<name>A0ABY1KEJ3_9BACL</name>
<dbReference type="Pfam" id="PF12846">
    <property type="entry name" value="AAA_10"/>
    <property type="match status" value="1"/>
</dbReference>
<dbReference type="InterPro" id="IPR027417">
    <property type="entry name" value="P-loop_NTPase"/>
</dbReference>
<dbReference type="PANTHER" id="PTHR30121:SF6">
    <property type="entry name" value="SLR6007 PROTEIN"/>
    <property type="match status" value="1"/>
</dbReference>
<dbReference type="InterPro" id="IPR051162">
    <property type="entry name" value="T4SS_component"/>
</dbReference>
<sequence length="825" mass="94713">MIPISYIDESRVFDTRGNAYAYYILEGSMYAFVSLQKKISEIKRTNFALMSHIGEYDIFLLAKQLSVEQIGKEISKNSKDPWWQRQVGLTKQYIDKERPFDRVNVLCFPLKKTSNREEGVKPVIKGIWAGVKDFRNKANIFEEKVTLNQSDIDDAYQQSEKLLKSINFRGLRVATLEETEWCLKKGYFRGIGDPGSLIPSPFPVQVITPGKDRVVRPNRSVLMTLTEGKMHEFTKHIEIKHFDNEVSYQSFLPVLNVPTDINDNNPTGREWIYGVLERLKFPIDCAIHVRMESHSTAKLKVEKKNKRAKEQAKEWHSAGSDEDDFFGQSDIPEELLDDLEAIDELRKKFRERQPLAFIKVVFALGANSLDLLNSRIRELKESAEDKELIMIQPTAEMRELFQAFYPFGNEISSNYEMAMDPGVLAAGVPFGVRKLGDPSGFVLGNLLTEKSVFMDPVRPMTVLNRSGAVLISGTLGAGKTFLMKLLMAHLLMWGAYGFTNDPKGDWKRFCEHPKIRPISRIISFTPGSNTLFTPFRLGQTKAQCYDAGLGMMEIILNGKNIEYRNLVIIEALNQMYQTEEWDMHNFYRIMKDIAKNHKNQLDREHAHYMARFINTLPNHGIGRMIFGRDDGKHIFEDKRFVVTITRGLTLPSRGVQRESWNQGESLSVAMMYAILTLGMRYLTSLPNNTLKGLAWEEYWYLKTFDKGIQLYNEALRLSRSEKMVVIMGSQNATDAKMENADEAEDLTGMFGWKFMLRLDSINQVKYALHDLMDMPDERPEDWMETFSEEYCNGKGLVRDPEGNVGEMQVIALDPELIPYLTSTPE</sequence>
<accession>A0ABY1KEJ3</accession>
<keyword evidence="2" id="KW-1185">Reference proteome</keyword>
<dbReference type="Proteomes" id="UP000186666">
    <property type="component" value="Unassembled WGS sequence"/>
</dbReference>
<protein>
    <submittedName>
        <fullName evidence="1">AAA-like domain-containing protein</fullName>
    </submittedName>
</protein>
<evidence type="ECO:0000313" key="2">
    <source>
        <dbReference type="Proteomes" id="UP000186666"/>
    </source>
</evidence>
<organism evidence="1 2">
    <name type="scientific">Paenibacillus macquariensis</name>
    <dbReference type="NCBI Taxonomy" id="948756"/>
    <lineage>
        <taxon>Bacteria</taxon>
        <taxon>Bacillati</taxon>
        <taxon>Bacillota</taxon>
        <taxon>Bacilli</taxon>
        <taxon>Bacillales</taxon>
        <taxon>Paenibacillaceae</taxon>
        <taxon>Paenibacillus</taxon>
    </lineage>
</organism>
<dbReference type="SUPFAM" id="SSF52540">
    <property type="entry name" value="P-loop containing nucleoside triphosphate hydrolases"/>
    <property type="match status" value="1"/>
</dbReference>
<dbReference type="PANTHER" id="PTHR30121">
    <property type="entry name" value="UNCHARACTERIZED PROTEIN YJGR-RELATED"/>
    <property type="match status" value="1"/>
</dbReference>
<gene>
    <name evidence="1" type="ORF">SAMN05421578_1427</name>
</gene>
<comment type="caution">
    <text evidence="1">The sequence shown here is derived from an EMBL/GenBank/DDBJ whole genome shotgun (WGS) entry which is preliminary data.</text>
</comment>
<dbReference type="RefSeq" id="WP_068591247.1">
    <property type="nucleotide sequence ID" value="NZ_FTNK01000042.1"/>
</dbReference>
<reference evidence="1 2" key="1">
    <citation type="submission" date="2017-01" db="EMBL/GenBank/DDBJ databases">
        <authorList>
            <person name="Varghese N."/>
            <person name="Submissions S."/>
        </authorList>
    </citation>
    <scope>NUCLEOTIDE SEQUENCE [LARGE SCALE GENOMIC DNA]</scope>
    <source>
        <strain evidence="1 2">ATCC 23464</strain>
    </source>
</reference>
<evidence type="ECO:0000313" key="1">
    <source>
        <dbReference type="EMBL" id="SIR71571.1"/>
    </source>
</evidence>
<dbReference type="Gene3D" id="3.40.50.300">
    <property type="entry name" value="P-loop containing nucleotide triphosphate hydrolases"/>
    <property type="match status" value="1"/>
</dbReference>